<keyword evidence="2" id="KW-1185">Reference proteome</keyword>
<evidence type="ECO:0000313" key="1">
    <source>
        <dbReference type="EMBL" id="KAJ8009824.1"/>
    </source>
</evidence>
<accession>A0ACC2H1F4</accession>
<comment type="caution">
    <text evidence="1">The sequence shown here is derived from an EMBL/GenBank/DDBJ whole genome shotgun (WGS) entry which is preliminary data.</text>
</comment>
<dbReference type="EMBL" id="CM055733">
    <property type="protein sequence ID" value="KAJ8009824.1"/>
    <property type="molecule type" value="Genomic_DNA"/>
</dbReference>
<name>A0ACC2H1F4_DALPE</name>
<organism evidence="1 2">
    <name type="scientific">Dallia pectoralis</name>
    <name type="common">Alaska blackfish</name>
    <dbReference type="NCBI Taxonomy" id="75939"/>
    <lineage>
        <taxon>Eukaryota</taxon>
        <taxon>Metazoa</taxon>
        <taxon>Chordata</taxon>
        <taxon>Craniata</taxon>
        <taxon>Vertebrata</taxon>
        <taxon>Euteleostomi</taxon>
        <taxon>Actinopterygii</taxon>
        <taxon>Neopterygii</taxon>
        <taxon>Teleostei</taxon>
        <taxon>Protacanthopterygii</taxon>
        <taxon>Esociformes</taxon>
        <taxon>Umbridae</taxon>
        <taxon>Dallia</taxon>
    </lineage>
</organism>
<evidence type="ECO:0000313" key="2">
    <source>
        <dbReference type="Proteomes" id="UP001157502"/>
    </source>
</evidence>
<sequence length="193" mass="22219">MGMSTRNTGTPRSAKWRLTIDLFTQTELETLSTRLNNLTCDYVHIWASPQATDFDRGGLLCQCHNADIIKCLSPRTTIRGYFETETPITVQDAQDLVGVASVLYMVTPDDKCTERGLPYCTGSHVFSEDSGMRRVHLYPEGVTVVSRLQRSGRRTVVKFERWGNPDNELERPEFAFFYRAYRSLARRQRWQVL</sequence>
<protein>
    <submittedName>
        <fullName evidence="1">Uncharacterized protein</fullName>
    </submittedName>
</protein>
<gene>
    <name evidence="1" type="ORF">DPEC_G00068210</name>
</gene>
<proteinExistence type="predicted"/>
<dbReference type="Proteomes" id="UP001157502">
    <property type="component" value="Chromosome 6"/>
</dbReference>
<reference evidence="1" key="1">
    <citation type="submission" date="2021-05" db="EMBL/GenBank/DDBJ databases">
        <authorList>
            <person name="Pan Q."/>
            <person name="Jouanno E."/>
            <person name="Zahm M."/>
            <person name="Klopp C."/>
            <person name="Cabau C."/>
            <person name="Louis A."/>
            <person name="Berthelot C."/>
            <person name="Parey E."/>
            <person name="Roest Crollius H."/>
            <person name="Montfort J."/>
            <person name="Robinson-Rechavi M."/>
            <person name="Bouchez O."/>
            <person name="Lampietro C."/>
            <person name="Lopez Roques C."/>
            <person name="Donnadieu C."/>
            <person name="Postlethwait J."/>
            <person name="Bobe J."/>
            <person name="Dillon D."/>
            <person name="Chandos A."/>
            <person name="von Hippel F."/>
            <person name="Guiguen Y."/>
        </authorList>
    </citation>
    <scope>NUCLEOTIDE SEQUENCE</scope>
    <source>
        <strain evidence="1">YG-Jan2019</strain>
    </source>
</reference>